<keyword evidence="3" id="KW-1185">Reference proteome</keyword>
<dbReference type="Gene3D" id="3.30.2310.20">
    <property type="entry name" value="RelE-like"/>
    <property type="match status" value="1"/>
</dbReference>
<accession>A0A1H6KEJ4</accession>
<dbReference type="RefSeq" id="WP_218141311.1">
    <property type="nucleotide sequence ID" value="NZ_FNXF01000003.1"/>
</dbReference>
<dbReference type="STRING" id="173990.SAMN05660691_01154"/>
<dbReference type="Pfam" id="PF05016">
    <property type="entry name" value="ParE_toxin"/>
    <property type="match status" value="1"/>
</dbReference>
<gene>
    <name evidence="2" type="ORF">SAMN05660691_01154</name>
</gene>
<sequence>MVEINWTSEAQHWMRDIYDYIAADNPLAALKVVTDIFAKSQILRQFPQIGYFYRKEAEG</sequence>
<proteinExistence type="predicted"/>
<dbReference type="Proteomes" id="UP000199371">
    <property type="component" value="Unassembled WGS sequence"/>
</dbReference>
<dbReference type="InterPro" id="IPR035093">
    <property type="entry name" value="RelE/ParE_toxin_dom_sf"/>
</dbReference>
<dbReference type="InterPro" id="IPR007712">
    <property type="entry name" value="RelE/ParE_toxin"/>
</dbReference>
<reference evidence="3" key="1">
    <citation type="submission" date="2016-10" db="EMBL/GenBank/DDBJ databases">
        <authorList>
            <person name="Varghese N."/>
            <person name="Submissions S."/>
        </authorList>
    </citation>
    <scope>NUCLEOTIDE SEQUENCE [LARGE SCALE GENOMIC DNA]</scope>
    <source>
        <strain evidence="3">DSM 17616</strain>
    </source>
</reference>
<evidence type="ECO:0000256" key="1">
    <source>
        <dbReference type="ARBA" id="ARBA00022649"/>
    </source>
</evidence>
<organism evidence="2 3">
    <name type="scientific">Rheinheimera pacifica</name>
    <dbReference type="NCBI Taxonomy" id="173990"/>
    <lineage>
        <taxon>Bacteria</taxon>
        <taxon>Pseudomonadati</taxon>
        <taxon>Pseudomonadota</taxon>
        <taxon>Gammaproteobacteria</taxon>
        <taxon>Chromatiales</taxon>
        <taxon>Chromatiaceae</taxon>
        <taxon>Rheinheimera</taxon>
    </lineage>
</organism>
<name>A0A1H6KEJ4_9GAMM</name>
<keyword evidence="1" id="KW-1277">Toxin-antitoxin system</keyword>
<dbReference type="AlphaFoldDB" id="A0A1H6KEJ4"/>
<evidence type="ECO:0000313" key="3">
    <source>
        <dbReference type="Proteomes" id="UP000199371"/>
    </source>
</evidence>
<dbReference type="EMBL" id="FNXF01000003">
    <property type="protein sequence ID" value="SEH73889.1"/>
    <property type="molecule type" value="Genomic_DNA"/>
</dbReference>
<protein>
    <submittedName>
        <fullName evidence="2">ParE toxin of type II toxin-antitoxin system, parDE</fullName>
    </submittedName>
</protein>
<evidence type="ECO:0000313" key="2">
    <source>
        <dbReference type="EMBL" id="SEH73889.1"/>
    </source>
</evidence>